<dbReference type="PROSITE" id="PS51819">
    <property type="entry name" value="VOC"/>
    <property type="match status" value="1"/>
</dbReference>
<reference evidence="2" key="1">
    <citation type="journal article" date="2015" name="Nature">
        <title>Complex archaea that bridge the gap between prokaryotes and eukaryotes.</title>
        <authorList>
            <person name="Spang A."/>
            <person name="Saw J.H."/>
            <person name="Jorgensen S.L."/>
            <person name="Zaremba-Niedzwiedzka K."/>
            <person name="Martijn J."/>
            <person name="Lind A.E."/>
            <person name="van Eijk R."/>
            <person name="Schleper C."/>
            <person name="Guy L."/>
            <person name="Ettema T.J."/>
        </authorList>
    </citation>
    <scope>NUCLEOTIDE SEQUENCE</scope>
</reference>
<evidence type="ECO:0000313" key="2">
    <source>
        <dbReference type="EMBL" id="KKN28269.1"/>
    </source>
</evidence>
<dbReference type="Pfam" id="PF00903">
    <property type="entry name" value="Glyoxalase"/>
    <property type="match status" value="1"/>
</dbReference>
<gene>
    <name evidence="2" type="ORF">LCGC14_0856010</name>
</gene>
<dbReference type="SUPFAM" id="SSF54593">
    <property type="entry name" value="Glyoxalase/Bleomycin resistance protein/Dihydroxybiphenyl dioxygenase"/>
    <property type="match status" value="1"/>
</dbReference>
<sequence>MEFDRTGIILYTIKYEKCVDFYENILKLDKMFESKSLTCFKFGQSYLMVELDDEYDGAKIQNERVKTCLRMNVTSVKALADRLTEENINVDYQEHAWGTIAKFFDPDGNLCAFKDSGKFEKQIAEFNAP</sequence>
<dbReference type="InterPro" id="IPR004360">
    <property type="entry name" value="Glyas_Fos-R_dOase_dom"/>
</dbReference>
<dbReference type="EMBL" id="LAZR01002576">
    <property type="protein sequence ID" value="KKN28269.1"/>
    <property type="molecule type" value="Genomic_DNA"/>
</dbReference>
<organism evidence="2">
    <name type="scientific">marine sediment metagenome</name>
    <dbReference type="NCBI Taxonomy" id="412755"/>
    <lineage>
        <taxon>unclassified sequences</taxon>
        <taxon>metagenomes</taxon>
        <taxon>ecological metagenomes</taxon>
    </lineage>
</organism>
<dbReference type="InterPro" id="IPR029068">
    <property type="entry name" value="Glyas_Bleomycin-R_OHBP_Dase"/>
</dbReference>
<accession>A0A0F9PDS6</accession>
<proteinExistence type="predicted"/>
<feature type="domain" description="VOC" evidence="1">
    <location>
        <begin position="2"/>
        <end position="116"/>
    </location>
</feature>
<dbReference type="InterPro" id="IPR037523">
    <property type="entry name" value="VOC_core"/>
</dbReference>
<name>A0A0F9PDS6_9ZZZZ</name>
<comment type="caution">
    <text evidence="2">The sequence shown here is derived from an EMBL/GenBank/DDBJ whole genome shotgun (WGS) entry which is preliminary data.</text>
</comment>
<dbReference type="Gene3D" id="3.10.180.10">
    <property type="entry name" value="2,3-Dihydroxybiphenyl 1,2-Dioxygenase, domain 1"/>
    <property type="match status" value="1"/>
</dbReference>
<protein>
    <recommendedName>
        <fullName evidence="1">VOC domain-containing protein</fullName>
    </recommendedName>
</protein>
<evidence type="ECO:0000259" key="1">
    <source>
        <dbReference type="PROSITE" id="PS51819"/>
    </source>
</evidence>
<dbReference type="AlphaFoldDB" id="A0A0F9PDS6"/>